<dbReference type="SUPFAM" id="SSF47226">
    <property type="entry name" value="Histidine-containing phosphotransfer domain, HPT domain"/>
    <property type="match status" value="1"/>
</dbReference>
<feature type="domain" description="HPt" evidence="1">
    <location>
        <begin position="48"/>
        <end position="83"/>
    </location>
</feature>
<dbReference type="GO" id="GO:0000160">
    <property type="term" value="P:phosphorelay signal transduction system"/>
    <property type="evidence" value="ECO:0007669"/>
    <property type="project" value="InterPro"/>
</dbReference>
<reference evidence="2" key="2">
    <citation type="journal article" date="2021" name="PeerJ">
        <title>Extensive microbial diversity within the chicken gut microbiome revealed by metagenomics and culture.</title>
        <authorList>
            <person name="Gilroy R."/>
            <person name="Ravi A."/>
            <person name="Getino M."/>
            <person name="Pursley I."/>
            <person name="Horton D.L."/>
            <person name="Alikhan N.F."/>
            <person name="Baker D."/>
            <person name="Gharbi K."/>
            <person name="Hall N."/>
            <person name="Watson M."/>
            <person name="Adriaenssens E.M."/>
            <person name="Foster-Nyarko E."/>
            <person name="Jarju S."/>
            <person name="Secka A."/>
            <person name="Antonio M."/>
            <person name="Oren A."/>
            <person name="Chaudhuri R.R."/>
            <person name="La Ragione R."/>
            <person name="Hildebrand F."/>
            <person name="Pallen M.J."/>
        </authorList>
    </citation>
    <scope>NUCLEOTIDE SEQUENCE</scope>
    <source>
        <strain evidence="2">CHK178-757</strain>
    </source>
</reference>
<accession>A0A9D1JR97</accession>
<dbReference type="Proteomes" id="UP000823927">
    <property type="component" value="Unassembled WGS sequence"/>
</dbReference>
<dbReference type="EMBL" id="DVIT01000042">
    <property type="protein sequence ID" value="HIS48042.1"/>
    <property type="molecule type" value="Genomic_DNA"/>
</dbReference>
<comment type="caution">
    <text evidence="2">The sequence shown here is derived from an EMBL/GenBank/DDBJ whole genome shotgun (WGS) entry which is preliminary data.</text>
</comment>
<organism evidence="2 3">
    <name type="scientific">Candidatus Scybalocola faecigallinarum</name>
    <dbReference type="NCBI Taxonomy" id="2840941"/>
    <lineage>
        <taxon>Bacteria</taxon>
        <taxon>Bacillati</taxon>
        <taxon>Bacillota</taxon>
        <taxon>Clostridia</taxon>
        <taxon>Lachnospirales</taxon>
        <taxon>Lachnospiraceae</taxon>
        <taxon>Lachnospiraceae incertae sedis</taxon>
        <taxon>Candidatus Scybalocola (ex Gilroy et al. 2021)</taxon>
    </lineage>
</organism>
<dbReference type="InterPro" id="IPR008207">
    <property type="entry name" value="Sig_transdc_His_kin_Hpt_dom"/>
</dbReference>
<name>A0A9D1JR97_9FIRM</name>
<dbReference type="AlphaFoldDB" id="A0A9D1JR97"/>
<evidence type="ECO:0000313" key="3">
    <source>
        <dbReference type="Proteomes" id="UP000823927"/>
    </source>
</evidence>
<evidence type="ECO:0000313" key="2">
    <source>
        <dbReference type="EMBL" id="HIS48042.1"/>
    </source>
</evidence>
<protein>
    <submittedName>
        <fullName evidence="2">Hpt domain-containing protein</fullName>
    </submittedName>
</protein>
<gene>
    <name evidence="2" type="ORF">IAB46_10935</name>
</gene>
<evidence type="ECO:0000259" key="1">
    <source>
        <dbReference type="Pfam" id="PF01627"/>
    </source>
</evidence>
<reference evidence="2" key="1">
    <citation type="submission" date="2020-10" db="EMBL/GenBank/DDBJ databases">
        <authorList>
            <person name="Gilroy R."/>
        </authorList>
    </citation>
    <scope>NUCLEOTIDE SEQUENCE</scope>
    <source>
        <strain evidence="2">CHK178-757</strain>
    </source>
</reference>
<dbReference type="InterPro" id="IPR036641">
    <property type="entry name" value="HPT_dom_sf"/>
</dbReference>
<dbReference type="Gene3D" id="1.20.120.160">
    <property type="entry name" value="HPT domain"/>
    <property type="match status" value="1"/>
</dbReference>
<sequence length="156" mass="16917">MVEPSQIRSILMDAGIDYDSALRRMMGKESLYYRFLKKFADDPNYRDFQDGLREKDPEKAFRAAHTLKGLGANLGMDELTRAVSGAVEILRPLSSHGRDSQAGASHAPGVQAMEISGAENGAGDWTQAVKASSDQIREAYERIIGALKASGIGADL</sequence>
<dbReference type="Pfam" id="PF01627">
    <property type="entry name" value="Hpt"/>
    <property type="match status" value="1"/>
</dbReference>
<proteinExistence type="predicted"/>